<organism evidence="2">
    <name type="scientific">marine sediment metagenome</name>
    <dbReference type="NCBI Taxonomy" id="412755"/>
    <lineage>
        <taxon>unclassified sequences</taxon>
        <taxon>metagenomes</taxon>
        <taxon>ecological metagenomes</taxon>
    </lineage>
</organism>
<gene>
    <name evidence="2" type="ORF">S01H1_54852</name>
</gene>
<evidence type="ECO:0000256" key="1">
    <source>
        <dbReference type="SAM" id="MobiDB-lite"/>
    </source>
</evidence>
<feature type="non-terminal residue" evidence="2">
    <location>
        <position position="1"/>
    </location>
</feature>
<dbReference type="AlphaFoldDB" id="X0X6D2"/>
<dbReference type="EMBL" id="BARS01035612">
    <property type="protein sequence ID" value="GAG20526.1"/>
    <property type="molecule type" value="Genomic_DNA"/>
</dbReference>
<reference evidence="2" key="1">
    <citation type="journal article" date="2014" name="Front. Microbiol.">
        <title>High frequency of phylogenetically diverse reductive dehalogenase-homologous genes in deep subseafloor sedimentary metagenomes.</title>
        <authorList>
            <person name="Kawai M."/>
            <person name="Futagami T."/>
            <person name="Toyoda A."/>
            <person name="Takaki Y."/>
            <person name="Nishi S."/>
            <person name="Hori S."/>
            <person name="Arai W."/>
            <person name="Tsubouchi T."/>
            <person name="Morono Y."/>
            <person name="Uchiyama I."/>
            <person name="Ito T."/>
            <person name="Fujiyama A."/>
            <person name="Inagaki F."/>
            <person name="Takami H."/>
        </authorList>
    </citation>
    <scope>NUCLEOTIDE SEQUENCE</scope>
    <source>
        <strain evidence="2">Expedition CK06-06</strain>
    </source>
</reference>
<proteinExistence type="predicted"/>
<feature type="compositionally biased region" description="Basic and acidic residues" evidence="1">
    <location>
        <begin position="134"/>
        <end position="154"/>
    </location>
</feature>
<protein>
    <submittedName>
        <fullName evidence="2">Uncharacterized protein</fullName>
    </submittedName>
</protein>
<accession>X0X6D2</accession>
<evidence type="ECO:0000313" key="2">
    <source>
        <dbReference type="EMBL" id="GAG20526.1"/>
    </source>
</evidence>
<name>X0X6D2_9ZZZZ</name>
<feature type="region of interest" description="Disordered" evidence="1">
    <location>
        <begin position="115"/>
        <end position="160"/>
    </location>
</feature>
<comment type="caution">
    <text evidence="2">The sequence shown here is derived from an EMBL/GenBank/DDBJ whole genome shotgun (WGS) entry which is preliminary data.</text>
</comment>
<sequence length="176" mass="20036">RQGIFWITMPPPYDKRYYSKKSPEGAYKFAVGEDSAYKTIQVIGGMPVKDIEGIDIGIAIVDIGRKGKELEIHFKRDEEDAYKGEDIKEKVQTYKLPSSGLKYHTNEMGKLIIDQEPKSRTGKLAPKAIPVEKLQPRKPEASEPVRREEPEKESALVGDRYYFGHKLPEPSLRSDL</sequence>